<feature type="transmembrane region" description="Helical" evidence="8">
    <location>
        <begin position="275"/>
        <end position="295"/>
    </location>
</feature>
<sequence>MNVILSALVPVSFIIAIGIVAGRTLSLERSTLSQLAVYILTPALIASSLYETTLSSDSTFGLILGYLIVSLCVFAIAQSLGKLLKLPSRSQKSLIASSVFANTGNMGLPFVTFALGEAGLERAIICLIISSLVIFSTGPGLLQGGGWKESLRLTIKLPLIWAIMAGLLLRFFSIQLPLRLDDGLELLGGAAIPIALIVLGIQLSATRFQLGLYEGLTAVIRLLVAPAIAYGVGHVLELDTLDAQVLILQSAMPTAVNTVVLITQFGGDASRAARTVVVSTVMSLATLPLILWLSLLL</sequence>
<keyword evidence="4" id="KW-1003">Cell membrane</keyword>
<accession>A0ABT7BS07</accession>
<keyword evidence="7 8" id="KW-0472">Membrane</keyword>
<protein>
    <submittedName>
        <fullName evidence="9">AEC family transporter</fullName>
    </submittedName>
</protein>
<feature type="transmembrane region" description="Helical" evidence="8">
    <location>
        <begin position="6"/>
        <end position="25"/>
    </location>
</feature>
<proteinExistence type="inferred from homology"/>
<feature type="transmembrane region" description="Helical" evidence="8">
    <location>
        <begin position="32"/>
        <end position="50"/>
    </location>
</feature>
<feature type="transmembrane region" description="Helical" evidence="8">
    <location>
        <begin position="93"/>
        <end position="116"/>
    </location>
</feature>
<dbReference type="InterPro" id="IPR038770">
    <property type="entry name" value="Na+/solute_symporter_sf"/>
</dbReference>
<dbReference type="PANTHER" id="PTHR36838">
    <property type="entry name" value="AUXIN EFFLUX CARRIER FAMILY PROTEIN"/>
    <property type="match status" value="1"/>
</dbReference>
<gene>
    <name evidence="9" type="ORF">PMH09_02130</name>
</gene>
<feature type="transmembrane region" description="Helical" evidence="8">
    <location>
        <begin position="154"/>
        <end position="174"/>
    </location>
</feature>
<evidence type="ECO:0000256" key="2">
    <source>
        <dbReference type="ARBA" id="ARBA00010145"/>
    </source>
</evidence>
<dbReference type="PANTHER" id="PTHR36838:SF1">
    <property type="entry name" value="SLR1864 PROTEIN"/>
    <property type="match status" value="1"/>
</dbReference>
<comment type="similarity">
    <text evidence="2">Belongs to the auxin efflux carrier (TC 2.A.69) family.</text>
</comment>
<keyword evidence="6 8" id="KW-1133">Transmembrane helix</keyword>
<dbReference type="Pfam" id="PF03547">
    <property type="entry name" value="Mem_trans"/>
    <property type="match status" value="2"/>
</dbReference>
<dbReference type="Gene3D" id="1.20.1530.20">
    <property type="match status" value="1"/>
</dbReference>
<dbReference type="RefSeq" id="WP_283756632.1">
    <property type="nucleotide sequence ID" value="NZ_JAQOSQ010000001.1"/>
</dbReference>
<evidence type="ECO:0000256" key="6">
    <source>
        <dbReference type="ARBA" id="ARBA00022989"/>
    </source>
</evidence>
<dbReference type="Proteomes" id="UP001232992">
    <property type="component" value="Unassembled WGS sequence"/>
</dbReference>
<evidence type="ECO:0000256" key="5">
    <source>
        <dbReference type="ARBA" id="ARBA00022692"/>
    </source>
</evidence>
<feature type="transmembrane region" description="Helical" evidence="8">
    <location>
        <begin position="186"/>
        <end position="205"/>
    </location>
</feature>
<feature type="transmembrane region" description="Helical" evidence="8">
    <location>
        <begin position="62"/>
        <end position="81"/>
    </location>
</feature>
<evidence type="ECO:0000256" key="3">
    <source>
        <dbReference type="ARBA" id="ARBA00022448"/>
    </source>
</evidence>
<feature type="transmembrane region" description="Helical" evidence="8">
    <location>
        <begin position="245"/>
        <end position="263"/>
    </location>
</feature>
<reference evidence="9 10" key="1">
    <citation type="submission" date="2023-01" db="EMBL/GenBank/DDBJ databases">
        <title>Novel diversity within Roseofilum (Cyanobacteria; Desertifilaceae) from marine benthic mats with descriptions of four novel species.</title>
        <authorList>
            <person name="Wang Y."/>
            <person name="Berthold D.E."/>
            <person name="Hu J."/>
            <person name="Lefler F.W."/>
            <person name="Laughinghouse H.D. IV."/>
        </authorList>
    </citation>
    <scope>NUCLEOTIDE SEQUENCE [LARGE SCALE GENOMIC DNA]</scope>
    <source>
        <strain evidence="9 10">BLCC-M143</strain>
    </source>
</reference>
<feature type="transmembrane region" description="Helical" evidence="8">
    <location>
        <begin position="212"/>
        <end position="233"/>
    </location>
</feature>
<feature type="transmembrane region" description="Helical" evidence="8">
    <location>
        <begin position="122"/>
        <end position="142"/>
    </location>
</feature>
<name>A0ABT7BS07_9CYAN</name>
<comment type="caution">
    <text evidence="9">The sequence shown here is derived from an EMBL/GenBank/DDBJ whole genome shotgun (WGS) entry which is preliminary data.</text>
</comment>
<dbReference type="EMBL" id="JAQOSQ010000001">
    <property type="protein sequence ID" value="MDJ1181983.1"/>
    <property type="molecule type" value="Genomic_DNA"/>
</dbReference>
<evidence type="ECO:0000256" key="4">
    <source>
        <dbReference type="ARBA" id="ARBA00022475"/>
    </source>
</evidence>
<dbReference type="InterPro" id="IPR004776">
    <property type="entry name" value="Mem_transp_PIN-like"/>
</dbReference>
<keyword evidence="5 8" id="KW-0812">Transmembrane</keyword>
<keyword evidence="3" id="KW-0813">Transport</keyword>
<evidence type="ECO:0000313" key="9">
    <source>
        <dbReference type="EMBL" id="MDJ1181983.1"/>
    </source>
</evidence>
<evidence type="ECO:0000313" key="10">
    <source>
        <dbReference type="Proteomes" id="UP001232992"/>
    </source>
</evidence>
<organism evidence="9 10">
    <name type="scientific">Roseofilum casamattae BLCC-M143</name>
    <dbReference type="NCBI Taxonomy" id="3022442"/>
    <lineage>
        <taxon>Bacteria</taxon>
        <taxon>Bacillati</taxon>
        <taxon>Cyanobacteriota</taxon>
        <taxon>Cyanophyceae</taxon>
        <taxon>Desertifilales</taxon>
        <taxon>Desertifilaceae</taxon>
        <taxon>Roseofilum</taxon>
        <taxon>Roseofilum casamattae</taxon>
    </lineage>
</organism>
<comment type="subcellular location">
    <subcellularLocation>
        <location evidence="1">Cell membrane</location>
        <topology evidence="1">Multi-pass membrane protein</topology>
    </subcellularLocation>
</comment>
<evidence type="ECO:0000256" key="7">
    <source>
        <dbReference type="ARBA" id="ARBA00023136"/>
    </source>
</evidence>
<evidence type="ECO:0000256" key="8">
    <source>
        <dbReference type="SAM" id="Phobius"/>
    </source>
</evidence>
<keyword evidence="10" id="KW-1185">Reference proteome</keyword>
<evidence type="ECO:0000256" key="1">
    <source>
        <dbReference type="ARBA" id="ARBA00004651"/>
    </source>
</evidence>